<dbReference type="NCBIfam" id="NF009464">
    <property type="entry name" value="PRK12824.1"/>
    <property type="match status" value="1"/>
</dbReference>
<dbReference type="GO" id="GO:0030497">
    <property type="term" value="P:fatty acid elongation"/>
    <property type="evidence" value="ECO:0007669"/>
    <property type="project" value="UniProtKB-ARBA"/>
</dbReference>
<dbReference type="PRINTS" id="PR00081">
    <property type="entry name" value="GDHRDH"/>
</dbReference>
<evidence type="ECO:0000256" key="12">
    <source>
        <dbReference type="RuleBase" id="RU366074"/>
    </source>
</evidence>
<evidence type="ECO:0000256" key="2">
    <source>
        <dbReference type="ARBA" id="ARBA00006484"/>
    </source>
</evidence>
<dbReference type="EMBL" id="DTDV01000019">
    <property type="protein sequence ID" value="HGK24170.1"/>
    <property type="molecule type" value="Genomic_DNA"/>
</dbReference>
<dbReference type="NCBIfam" id="NF009466">
    <property type="entry name" value="PRK12826.1-2"/>
    <property type="match status" value="1"/>
</dbReference>
<dbReference type="FunFam" id="3.40.50.720:FF:000037">
    <property type="entry name" value="3-oxoacyl-[acyl-carrier-protein] reductase FabG"/>
    <property type="match status" value="1"/>
</dbReference>
<protein>
    <recommendedName>
        <fullName evidence="3 12">3-oxoacyl-[acyl-carrier-protein] reductase</fullName>
        <ecNumber evidence="3 12">1.1.1.100</ecNumber>
    </recommendedName>
</protein>
<name>A0A7V4DXU4_DICTH</name>
<comment type="catalytic activity">
    <reaction evidence="12">
        <text>a (3R)-hydroxyacyl-[ACP] + NADP(+) = a 3-oxoacyl-[ACP] + NADPH + H(+)</text>
        <dbReference type="Rhea" id="RHEA:17397"/>
        <dbReference type="Rhea" id="RHEA-COMP:9916"/>
        <dbReference type="Rhea" id="RHEA-COMP:9945"/>
        <dbReference type="ChEBI" id="CHEBI:15378"/>
        <dbReference type="ChEBI" id="CHEBI:57783"/>
        <dbReference type="ChEBI" id="CHEBI:58349"/>
        <dbReference type="ChEBI" id="CHEBI:78776"/>
        <dbReference type="ChEBI" id="CHEBI:78827"/>
        <dbReference type="EC" id="1.1.1.100"/>
    </reaction>
</comment>
<keyword evidence="5 12" id="KW-0276">Fatty acid metabolism</keyword>
<keyword evidence="7 12" id="KW-0560">Oxidoreductase</keyword>
<dbReference type="SMART" id="SM00822">
    <property type="entry name" value="PKS_KR"/>
    <property type="match status" value="1"/>
</dbReference>
<keyword evidence="9 12" id="KW-0275">Fatty acid biosynthesis</keyword>
<dbReference type="RefSeq" id="WP_149122803.1">
    <property type="nucleotide sequence ID" value="NZ_VTFL01000003.1"/>
</dbReference>
<dbReference type="NCBIfam" id="NF005559">
    <property type="entry name" value="PRK07231.1"/>
    <property type="match status" value="1"/>
</dbReference>
<evidence type="ECO:0000256" key="9">
    <source>
        <dbReference type="ARBA" id="ARBA00023160"/>
    </source>
</evidence>
<dbReference type="GO" id="GO:0004316">
    <property type="term" value="F:3-oxoacyl-[acyl-carrier-protein] reductase (NADPH) activity"/>
    <property type="evidence" value="ECO:0007669"/>
    <property type="project" value="UniProtKB-UniRule"/>
</dbReference>
<dbReference type="UniPathway" id="UPA00094"/>
<feature type="domain" description="Ketoreductase" evidence="13">
    <location>
        <begin position="5"/>
        <end position="190"/>
    </location>
</feature>
<feature type="active site" description="Proton acceptor" evidence="10">
    <location>
        <position position="154"/>
    </location>
</feature>
<evidence type="ECO:0000256" key="10">
    <source>
        <dbReference type="PIRSR" id="PIRSR611284-1"/>
    </source>
</evidence>
<feature type="binding site" evidence="11">
    <location>
        <position position="89"/>
    </location>
    <ligand>
        <name>NADP(+)</name>
        <dbReference type="ChEBI" id="CHEBI:58349"/>
    </ligand>
</feature>
<evidence type="ECO:0000256" key="1">
    <source>
        <dbReference type="ARBA" id="ARBA00005194"/>
    </source>
</evidence>
<dbReference type="NCBIfam" id="NF004198">
    <property type="entry name" value="PRK05653.1-3"/>
    <property type="match status" value="1"/>
</dbReference>
<evidence type="ECO:0000256" key="5">
    <source>
        <dbReference type="ARBA" id="ARBA00022832"/>
    </source>
</evidence>
<feature type="binding site" evidence="11">
    <location>
        <begin position="11"/>
        <end position="14"/>
    </location>
    <ligand>
        <name>NADP(+)</name>
        <dbReference type="ChEBI" id="CHEBI:58349"/>
    </ligand>
</feature>
<evidence type="ECO:0000256" key="7">
    <source>
        <dbReference type="ARBA" id="ARBA00023002"/>
    </source>
</evidence>
<dbReference type="PROSITE" id="PS00061">
    <property type="entry name" value="ADH_SHORT"/>
    <property type="match status" value="1"/>
</dbReference>
<accession>A0A7V4DXU4</accession>
<evidence type="ECO:0000256" key="6">
    <source>
        <dbReference type="ARBA" id="ARBA00022857"/>
    </source>
</evidence>
<sequence length="246" mass="26830">MFRDKVALVTGGSRGIGRAIVLSLAKEGAKVLINYKGNEKAAMETLEEVKKIGAEGEIFRADVSVEEEVEKMFNFILEKWGRLDILVNNAGITKDNLLIRMKNEEWEQVINTNLKGVFYCTRAAVKIMLKQRYGRIINVSSVIGLRGNIGQANYAAAKAGIIGFTKAVAREVASRGITVNAVAPGFILTDMTEVLSEEMKKKVLEEIPMGRFGNPEDVANVVKFLASDEASYITGVVLSIDGGLSI</sequence>
<evidence type="ECO:0000259" key="13">
    <source>
        <dbReference type="SMART" id="SM00822"/>
    </source>
</evidence>
<dbReference type="InterPro" id="IPR002347">
    <property type="entry name" value="SDR_fam"/>
</dbReference>
<feature type="binding site" evidence="11">
    <location>
        <position position="187"/>
    </location>
    <ligand>
        <name>NADP(+)</name>
        <dbReference type="ChEBI" id="CHEBI:58349"/>
    </ligand>
</feature>
<dbReference type="NCBIfam" id="NF004199">
    <property type="entry name" value="PRK05653.1-4"/>
    <property type="match status" value="1"/>
</dbReference>
<dbReference type="PANTHER" id="PTHR42879">
    <property type="entry name" value="3-OXOACYL-(ACYL-CARRIER-PROTEIN) REDUCTASE"/>
    <property type="match status" value="1"/>
</dbReference>
<dbReference type="EC" id="1.1.1.100" evidence="3 12"/>
<dbReference type="Gene3D" id="3.40.50.720">
    <property type="entry name" value="NAD(P)-binding Rossmann-like Domain"/>
    <property type="match status" value="1"/>
</dbReference>
<comment type="function">
    <text evidence="12">Catalyzes the NADPH-dependent reduction of beta-ketoacyl-ACP substrates to beta-hydroxyacyl-ACP products, the first reductive step in the elongation cycle of fatty acid biosynthesis.</text>
</comment>
<comment type="pathway">
    <text evidence="1 12">Lipid metabolism; fatty acid biosynthesis.</text>
</comment>
<evidence type="ECO:0000256" key="8">
    <source>
        <dbReference type="ARBA" id="ARBA00023098"/>
    </source>
</evidence>
<dbReference type="NCBIfam" id="NF047420">
    <property type="entry name" value="EF_P_mod_YmfI"/>
    <property type="match status" value="1"/>
</dbReference>
<keyword evidence="6 11" id="KW-0521">NADP</keyword>
<dbReference type="NCBIfam" id="TIGR01830">
    <property type="entry name" value="3oxo_ACP_reduc"/>
    <property type="match status" value="1"/>
</dbReference>
<dbReference type="InterPro" id="IPR050259">
    <property type="entry name" value="SDR"/>
</dbReference>
<dbReference type="AlphaFoldDB" id="A0A7V4DXU4"/>
<feature type="binding site" evidence="11">
    <location>
        <begin position="154"/>
        <end position="158"/>
    </location>
    <ligand>
        <name>NADP(+)</name>
        <dbReference type="ChEBI" id="CHEBI:58349"/>
    </ligand>
</feature>
<dbReference type="InterPro" id="IPR011284">
    <property type="entry name" value="3oxo_ACP_reduc"/>
</dbReference>
<gene>
    <name evidence="14" type="primary">fabG</name>
    <name evidence="14" type="ORF">ENU78_07055</name>
</gene>
<keyword evidence="8 12" id="KW-0443">Lipid metabolism</keyword>
<comment type="caution">
    <text evidence="14">The sequence shown here is derived from an EMBL/GenBank/DDBJ whole genome shotgun (WGS) entry which is preliminary data.</text>
</comment>
<dbReference type="SUPFAM" id="SSF51735">
    <property type="entry name" value="NAD(P)-binding Rossmann-fold domains"/>
    <property type="match status" value="1"/>
</dbReference>
<dbReference type="PANTHER" id="PTHR42879:SF2">
    <property type="entry name" value="3-OXOACYL-[ACYL-CARRIER-PROTEIN] REDUCTASE FABG"/>
    <property type="match status" value="1"/>
</dbReference>
<evidence type="ECO:0000256" key="4">
    <source>
        <dbReference type="ARBA" id="ARBA00022516"/>
    </source>
</evidence>
<dbReference type="NCBIfam" id="NF004197">
    <property type="entry name" value="PRK05653.1-1"/>
    <property type="match status" value="1"/>
</dbReference>
<dbReference type="InterPro" id="IPR057326">
    <property type="entry name" value="KR_dom"/>
</dbReference>
<dbReference type="CDD" id="cd05333">
    <property type="entry name" value="BKR_SDR_c"/>
    <property type="match status" value="1"/>
</dbReference>
<keyword evidence="4 12" id="KW-0444">Lipid biosynthesis</keyword>
<evidence type="ECO:0000256" key="3">
    <source>
        <dbReference type="ARBA" id="ARBA00012948"/>
    </source>
</evidence>
<evidence type="ECO:0000313" key="14">
    <source>
        <dbReference type="EMBL" id="HGK24170.1"/>
    </source>
</evidence>
<dbReference type="InterPro" id="IPR036291">
    <property type="entry name" value="NAD(P)-bd_dom_sf"/>
</dbReference>
<proteinExistence type="inferred from homology"/>
<dbReference type="GO" id="GO:0051287">
    <property type="term" value="F:NAD binding"/>
    <property type="evidence" value="ECO:0007669"/>
    <property type="project" value="UniProtKB-UniRule"/>
</dbReference>
<dbReference type="InterPro" id="IPR020904">
    <property type="entry name" value="Sc_DH/Rdtase_CS"/>
</dbReference>
<reference evidence="14" key="1">
    <citation type="journal article" date="2020" name="mSystems">
        <title>Genome- and Community-Level Interaction Insights into Carbon Utilization and Element Cycling Functions of Hydrothermarchaeota in Hydrothermal Sediment.</title>
        <authorList>
            <person name="Zhou Z."/>
            <person name="Liu Y."/>
            <person name="Xu W."/>
            <person name="Pan J."/>
            <person name="Luo Z.H."/>
            <person name="Li M."/>
        </authorList>
    </citation>
    <scope>NUCLEOTIDE SEQUENCE [LARGE SCALE GENOMIC DNA]</scope>
    <source>
        <strain evidence="14">SpSt-70</strain>
    </source>
</reference>
<comment type="subunit">
    <text evidence="12">Homotetramer.</text>
</comment>
<organism evidence="14">
    <name type="scientific">Dictyoglomus thermophilum</name>
    <dbReference type="NCBI Taxonomy" id="14"/>
    <lineage>
        <taxon>Bacteria</taxon>
        <taxon>Pseudomonadati</taxon>
        <taxon>Dictyoglomota</taxon>
        <taxon>Dictyoglomia</taxon>
        <taxon>Dictyoglomales</taxon>
        <taxon>Dictyoglomaceae</taxon>
        <taxon>Dictyoglomus</taxon>
    </lineage>
</organism>
<dbReference type="PRINTS" id="PR00080">
    <property type="entry name" value="SDRFAMILY"/>
</dbReference>
<dbReference type="Pfam" id="PF13561">
    <property type="entry name" value="adh_short_C2"/>
    <property type="match status" value="1"/>
</dbReference>
<comment type="similarity">
    <text evidence="2 12">Belongs to the short-chain dehydrogenases/reductases (SDR) family.</text>
</comment>
<evidence type="ECO:0000256" key="11">
    <source>
        <dbReference type="PIRSR" id="PIRSR611284-2"/>
    </source>
</evidence>